<dbReference type="GO" id="GO:0003690">
    <property type="term" value="F:double-stranded DNA binding"/>
    <property type="evidence" value="ECO:0007669"/>
    <property type="project" value="InterPro"/>
</dbReference>
<accession>A0A1M5EAN3</accession>
<sequence>MFELEAIETENIEPVEELIDDQLGNTGDEVWHIKDDNTADWAIEKIRALKAEYARKEKVAQAKIRQIQDWLEQQKRRGDSSIAFFEGKLREYFETLNEKALKKSKTQLSYSLPAGKLILKQQQPKFIIDDTKLLEWLKQSGKSKFIRVKEEPDWASLKKFATVIADKIVDENGEIVDGVKVVEQAPKFVIEINEGD</sequence>
<reference evidence="1 2" key="1">
    <citation type="submission" date="2016-11" db="EMBL/GenBank/DDBJ databases">
        <authorList>
            <person name="Jaros S."/>
            <person name="Januszkiewicz K."/>
            <person name="Wedrychowicz H."/>
        </authorList>
    </citation>
    <scope>NUCLEOTIDE SEQUENCE [LARGE SCALE GENOMIC DNA]</scope>
    <source>
        <strain evidence="1 2">DSM 17918</strain>
    </source>
</reference>
<dbReference type="STRING" id="1121256.SAMN02746089_02511"/>
<name>A0A1M5EAN3_9THEO</name>
<organism evidence="1 2">
    <name type="scientific">Caldanaerobius fijiensis DSM 17918</name>
    <dbReference type="NCBI Taxonomy" id="1121256"/>
    <lineage>
        <taxon>Bacteria</taxon>
        <taxon>Bacillati</taxon>
        <taxon>Bacillota</taxon>
        <taxon>Clostridia</taxon>
        <taxon>Thermoanaerobacterales</taxon>
        <taxon>Thermoanaerobacteraceae</taxon>
        <taxon>Caldanaerobius</taxon>
    </lineage>
</organism>
<dbReference type="Proteomes" id="UP000184088">
    <property type="component" value="Unassembled WGS sequence"/>
</dbReference>
<dbReference type="GO" id="GO:0042262">
    <property type="term" value="P:DNA protection"/>
    <property type="evidence" value="ECO:0007669"/>
    <property type="project" value="InterPro"/>
</dbReference>
<keyword evidence="2" id="KW-1185">Reference proteome</keyword>
<dbReference type="Pfam" id="PF07352">
    <property type="entry name" value="Phage_Mu_Gam"/>
    <property type="match status" value="1"/>
</dbReference>
<dbReference type="InterPro" id="IPR009951">
    <property type="entry name" value="Host-nuc_inhib_Gam"/>
</dbReference>
<protein>
    <submittedName>
        <fullName evidence="1">Mu-like prophage host-nuclease inhibitor protein Gam</fullName>
    </submittedName>
</protein>
<dbReference type="OrthoDB" id="1954972at2"/>
<evidence type="ECO:0000313" key="1">
    <source>
        <dbReference type="EMBL" id="SHF76323.1"/>
    </source>
</evidence>
<dbReference type="AlphaFoldDB" id="A0A1M5EAN3"/>
<dbReference type="SUPFAM" id="SSF161266">
    <property type="entry name" value="Gam-like"/>
    <property type="match status" value="1"/>
</dbReference>
<evidence type="ECO:0000313" key="2">
    <source>
        <dbReference type="Proteomes" id="UP000184088"/>
    </source>
</evidence>
<proteinExistence type="predicted"/>
<gene>
    <name evidence="1" type="ORF">SAMN02746089_02511</name>
</gene>
<dbReference type="RefSeq" id="WP_073345984.1">
    <property type="nucleotide sequence ID" value="NZ_FQVH01000043.1"/>
</dbReference>
<dbReference type="EMBL" id="FQVH01000043">
    <property type="protein sequence ID" value="SHF76323.1"/>
    <property type="molecule type" value="Genomic_DNA"/>
</dbReference>